<dbReference type="CDD" id="cd14858">
    <property type="entry name" value="TrmE_N"/>
    <property type="match status" value="1"/>
</dbReference>
<dbReference type="PANTHER" id="PTHR42714">
    <property type="entry name" value="TRNA MODIFICATION GTPASE GTPBP3"/>
    <property type="match status" value="1"/>
</dbReference>
<dbReference type="STRING" id="515897.SAMN05421849_1386"/>
<dbReference type="GO" id="GO:0005737">
    <property type="term" value="C:cytoplasm"/>
    <property type="evidence" value="ECO:0007669"/>
    <property type="project" value="UniProtKB-SubCell"/>
</dbReference>
<dbReference type="PROSITE" id="PS51709">
    <property type="entry name" value="G_TRME"/>
    <property type="match status" value="1"/>
</dbReference>
<evidence type="ECO:0000256" key="4">
    <source>
        <dbReference type="ARBA" id="ARBA00022801"/>
    </source>
</evidence>
<protein>
    <recommendedName>
        <fullName evidence="7">tRNA modification GTPase MnmE</fullName>
        <ecNumber evidence="7">3.6.-.-</ecNumber>
    </recommendedName>
</protein>
<dbReference type="PANTHER" id="PTHR42714:SF2">
    <property type="entry name" value="TRNA MODIFICATION GTPASE GTPBP3, MITOCHONDRIAL"/>
    <property type="match status" value="1"/>
</dbReference>
<keyword evidence="6 7" id="KW-0342">GTP-binding</keyword>
<evidence type="ECO:0000256" key="6">
    <source>
        <dbReference type="ARBA" id="ARBA00023134"/>
    </source>
</evidence>
<comment type="cofactor">
    <cofactor evidence="7">
        <name>K(+)</name>
        <dbReference type="ChEBI" id="CHEBI:29103"/>
    </cofactor>
    <text evidence="7">Binds 1 potassium ion per subunit.</text>
</comment>
<accession>A0A1R3WSD1</accession>
<dbReference type="InterPro" id="IPR025867">
    <property type="entry name" value="MnmE_helical"/>
</dbReference>
<feature type="binding site" evidence="7">
    <location>
        <begin position="267"/>
        <end position="270"/>
    </location>
    <ligand>
        <name>GTP</name>
        <dbReference type="ChEBI" id="CHEBI:37565"/>
    </ligand>
</feature>
<dbReference type="NCBIfam" id="TIGR00231">
    <property type="entry name" value="small_GTP"/>
    <property type="match status" value="1"/>
</dbReference>
<dbReference type="Pfam" id="PF10396">
    <property type="entry name" value="TrmE_N"/>
    <property type="match status" value="1"/>
</dbReference>
<proteinExistence type="inferred from homology"/>
<dbReference type="NCBIfam" id="NF003661">
    <property type="entry name" value="PRK05291.1-3"/>
    <property type="match status" value="1"/>
</dbReference>
<dbReference type="RefSeq" id="WP_076648939.1">
    <property type="nucleotide sequence ID" value="NZ_FTPS01000001.1"/>
</dbReference>
<dbReference type="FunFam" id="3.30.1360.120:FF:000007">
    <property type="entry name" value="tRNA modification GTPase GTPBP3, mitochondrial"/>
    <property type="match status" value="1"/>
</dbReference>
<feature type="binding site" evidence="7">
    <location>
        <position position="20"/>
    </location>
    <ligand>
        <name>(6S)-5-formyl-5,6,7,8-tetrahydrofolate</name>
        <dbReference type="ChEBI" id="CHEBI:57457"/>
    </ligand>
</feature>
<feature type="binding site" evidence="7">
    <location>
        <position position="248"/>
    </location>
    <ligand>
        <name>Mg(2+)</name>
        <dbReference type="ChEBI" id="CHEBI:18420"/>
    </ligand>
</feature>
<keyword evidence="2 7" id="KW-0819">tRNA processing</keyword>
<dbReference type="InterPro" id="IPR027266">
    <property type="entry name" value="TrmE/GcvT-like"/>
</dbReference>
<keyword evidence="7" id="KW-0460">Magnesium</keyword>
<dbReference type="GO" id="GO:0030488">
    <property type="term" value="P:tRNA methylation"/>
    <property type="evidence" value="ECO:0007669"/>
    <property type="project" value="TreeGrafter"/>
</dbReference>
<organism evidence="9 10">
    <name type="scientific">Pontibaca methylaminivorans</name>
    <dbReference type="NCBI Taxonomy" id="515897"/>
    <lineage>
        <taxon>Bacteria</taxon>
        <taxon>Pseudomonadati</taxon>
        <taxon>Pseudomonadota</taxon>
        <taxon>Alphaproteobacteria</taxon>
        <taxon>Rhodobacterales</taxon>
        <taxon>Roseobacteraceae</taxon>
        <taxon>Pontibaca</taxon>
    </lineage>
</organism>
<dbReference type="Proteomes" id="UP000192455">
    <property type="component" value="Unassembled WGS sequence"/>
</dbReference>
<evidence type="ECO:0000256" key="7">
    <source>
        <dbReference type="HAMAP-Rule" id="MF_00379"/>
    </source>
</evidence>
<dbReference type="InterPro" id="IPR027417">
    <property type="entry name" value="P-loop_NTPase"/>
</dbReference>
<keyword evidence="5 7" id="KW-0630">Potassium</keyword>
<dbReference type="InterPro" id="IPR031168">
    <property type="entry name" value="G_TrmE"/>
</dbReference>
<comment type="subunit">
    <text evidence="7">Homodimer. Heterotetramer of two MnmE and two MnmG subunits.</text>
</comment>
<keyword evidence="7" id="KW-0479">Metal-binding</keyword>
<feature type="binding site" evidence="7">
    <location>
        <begin position="223"/>
        <end position="228"/>
    </location>
    <ligand>
        <name>GTP</name>
        <dbReference type="ChEBI" id="CHEBI:37565"/>
    </ligand>
</feature>
<feature type="binding site" evidence="7">
    <location>
        <position position="428"/>
    </location>
    <ligand>
        <name>(6S)-5-formyl-5,6,7,8-tetrahydrofolate</name>
        <dbReference type="ChEBI" id="CHEBI:57457"/>
    </ligand>
</feature>
<keyword evidence="4 7" id="KW-0378">Hydrolase</keyword>
<feature type="domain" description="TrmE-type G" evidence="8">
    <location>
        <begin position="213"/>
        <end position="351"/>
    </location>
</feature>
<dbReference type="Gene3D" id="3.40.50.300">
    <property type="entry name" value="P-loop containing nucleotide triphosphate hydrolases"/>
    <property type="match status" value="1"/>
</dbReference>
<evidence type="ECO:0000313" key="9">
    <source>
        <dbReference type="EMBL" id="SIT80877.1"/>
    </source>
</evidence>
<evidence type="ECO:0000259" key="8">
    <source>
        <dbReference type="PROSITE" id="PS51709"/>
    </source>
</evidence>
<dbReference type="SUPFAM" id="SSF52540">
    <property type="entry name" value="P-loop containing nucleoside triphosphate hydrolases"/>
    <property type="match status" value="1"/>
</dbReference>
<dbReference type="GO" id="GO:0003924">
    <property type="term" value="F:GTPase activity"/>
    <property type="evidence" value="ECO:0007669"/>
    <property type="project" value="UniProtKB-UniRule"/>
</dbReference>
<dbReference type="GO" id="GO:0046872">
    <property type="term" value="F:metal ion binding"/>
    <property type="evidence" value="ECO:0007669"/>
    <property type="project" value="UniProtKB-KW"/>
</dbReference>
<dbReference type="GO" id="GO:0005525">
    <property type="term" value="F:GTP binding"/>
    <property type="evidence" value="ECO:0007669"/>
    <property type="project" value="UniProtKB-UniRule"/>
</dbReference>
<keyword evidence="3 7" id="KW-0547">Nucleotide-binding</keyword>
<evidence type="ECO:0000256" key="1">
    <source>
        <dbReference type="ARBA" id="ARBA00011043"/>
    </source>
</evidence>
<evidence type="ECO:0000256" key="2">
    <source>
        <dbReference type="ARBA" id="ARBA00022694"/>
    </source>
</evidence>
<dbReference type="Pfam" id="PF01926">
    <property type="entry name" value="MMR_HSR1"/>
    <property type="match status" value="1"/>
</dbReference>
<dbReference type="InterPro" id="IPR005225">
    <property type="entry name" value="Small_GTP-bd"/>
</dbReference>
<feature type="binding site" evidence="7">
    <location>
        <begin position="242"/>
        <end position="248"/>
    </location>
    <ligand>
        <name>GTP</name>
        <dbReference type="ChEBI" id="CHEBI:37565"/>
    </ligand>
</feature>
<dbReference type="InterPro" id="IPR004520">
    <property type="entry name" value="GTPase_MnmE"/>
</dbReference>
<evidence type="ECO:0000256" key="3">
    <source>
        <dbReference type="ARBA" id="ARBA00022741"/>
    </source>
</evidence>
<evidence type="ECO:0000256" key="5">
    <source>
        <dbReference type="ARBA" id="ARBA00022958"/>
    </source>
</evidence>
<dbReference type="Gene3D" id="1.20.120.430">
    <property type="entry name" value="tRNA modification GTPase MnmE domain 2"/>
    <property type="match status" value="1"/>
</dbReference>
<comment type="function">
    <text evidence="7">Exhibits a very high intrinsic GTPase hydrolysis rate. Involved in the addition of a carboxymethylaminomethyl (cmnm) group at the wobble position (U34) of certain tRNAs, forming tRNA-cmnm(5)s(2)U34.</text>
</comment>
<dbReference type="CDD" id="cd04164">
    <property type="entry name" value="trmE"/>
    <property type="match status" value="1"/>
</dbReference>
<name>A0A1R3WSD1_9RHOB</name>
<dbReference type="SUPFAM" id="SSF103025">
    <property type="entry name" value="Folate-binding domain"/>
    <property type="match status" value="1"/>
</dbReference>
<dbReference type="InterPro" id="IPR018948">
    <property type="entry name" value="GTP-bd_TrmE_N"/>
</dbReference>
<keyword evidence="7" id="KW-0963">Cytoplasm</keyword>
<dbReference type="EC" id="3.6.-.-" evidence="7"/>
<dbReference type="Pfam" id="PF12631">
    <property type="entry name" value="MnmE_helical"/>
    <property type="match status" value="1"/>
</dbReference>
<dbReference type="AlphaFoldDB" id="A0A1R3WSD1"/>
<dbReference type="SUPFAM" id="SSF116878">
    <property type="entry name" value="TrmE connector domain"/>
    <property type="match status" value="1"/>
</dbReference>
<dbReference type="InterPro" id="IPR027368">
    <property type="entry name" value="MnmE_dom2"/>
</dbReference>
<reference evidence="9 10" key="1">
    <citation type="submission" date="2017-01" db="EMBL/GenBank/DDBJ databases">
        <authorList>
            <person name="Mah S.A."/>
            <person name="Swanson W.J."/>
            <person name="Moy G.W."/>
            <person name="Vacquier V.D."/>
        </authorList>
    </citation>
    <scope>NUCLEOTIDE SEQUENCE [LARGE SCALE GENOMIC DNA]</scope>
    <source>
        <strain evidence="9 10">DSM 21219</strain>
    </source>
</reference>
<gene>
    <name evidence="7" type="primary">mnmE</name>
    <name evidence="7" type="synonym">trmE</name>
    <name evidence="9" type="ORF">SAMN05421849_1386</name>
</gene>
<dbReference type="Gene3D" id="3.30.1360.120">
    <property type="entry name" value="Probable tRNA modification gtpase trme, domain 1"/>
    <property type="match status" value="1"/>
</dbReference>
<dbReference type="OrthoDB" id="9805918at2"/>
<feature type="binding site" evidence="7">
    <location>
        <position position="117"/>
    </location>
    <ligand>
        <name>(6S)-5-formyl-5,6,7,8-tetrahydrofolate</name>
        <dbReference type="ChEBI" id="CHEBI:57457"/>
    </ligand>
</feature>
<dbReference type="EMBL" id="FTPS01000001">
    <property type="protein sequence ID" value="SIT80877.1"/>
    <property type="molecule type" value="Genomic_DNA"/>
</dbReference>
<evidence type="ECO:0000313" key="10">
    <source>
        <dbReference type="Proteomes" id="UP000192455"/>
    </source>
</evidence>
<comment type="subcellular location">
    <subcellularLocation>
        <location evidence="7">Cytoplasm</location>
    </subcellularLocation>
</comment>
<keyword evidence="10" id="KW-1185">Reference proteome</keyword>
<comment type="caution">
    <text evidence="7">Lacks conserved residue(s) required for the propagation of feature annotation.</text>
</comment>
<sequence length="428" mass="45722">MDTIFALASAAGKAGVAVVRLSGPAAFPIAETITGATLPPRGMSLRVLRNQIGAILDHALVLSFSAPESYTGEDIVEFQTHGSIAVIDSLLACLSDFPDARMAEPGEFTRRALENGRLDLAQVEGLADLIDAETEQQRIQAQRVFSGELGNLARSWREKLIRAAALVEVTIDFADEDVPVDVSPEVSDILESVRSDLQRQISGSGIAERIRSGFEVAIVGAPNVGKSTLLNALAGRPAALTSEYAGTTRDVIEVRMDLRGLPVTLLDTAGLRETEDKVEKMGVSLAKTRAEAADLRIFLAEPGESFDIKAGPEDIILRPKADTRKDRAGAVSGLTGEGLDELVARVQEILSARSSDVGLAIRARHRKAMETADASLGIAAEVLFRGPDHYDILAAEIRHAVLALESLVGRIHTEDLLSEIFASFCLGK</sequence>
<feature type="binding site" evidence="7">
    <location>
        <position position="77"/>
    </location>
    <ligand>
        <name>(6S)-5-formyl-5,6,7,8-tetrahydrofolate</name>
        <dbReference type="ChEBI" id="CHEBI:57457"/>
    </ligand>
</feature>
<dbReference type="HAMAP" id="MF_00379">
    <property type="entry name" value="GTPase_MnmE"/>
    <property type="match status" value="1"/>
</dbReference>
<comment type="similarity">
    <text evidence="1 7">Belongs to the TRAFAC class TrmE-Era-EngA-EngB-Septin-like GTPase superfamily. TrmE GTPase family.</text>
</comment>
<dbReference type="InterPro" id="IPR006073">
    <property type="entry name" value="GTP-bd"/>
</dbReference>
<dbReference type="GO" id="GO:0002098">
    <property type="term" value="P:tRNA wobble uridine modification"/>
    <property type="evidence" value="ECO:0007669"/>
    <property type="project" value="TreeGrafter"/>
</dbReference>
<feature type="binding site" evidence="7">
    <location>
        <position position="227"/>
    </location>
    <ligand>
        <name>Mg(2+)</name>
        <dbReference type="ChEBI" id="CHEBI:18420"/>
    </ligand>
</feature>